<evidence type="ECO:0000256" key="2">
    <source>
        <dbReference type="RuleBase" id="RU003460"/>
    </source>
</evidence>
<evidence type="ECO:0000259" key="4">
    <source>
        <dbReference type="PROSITE" id="PS50158"/>
    </source>
</evidence>
<dbReference type="NCBIfam" id="TIGR00730">
    <property type="entry name" value="Rossman fold protein, TIGR00730 family"/>
    <property type="match status" value="1"/>
</dbReference>
<dbReference type="GO" id="GO:0008270">
    <property type="term" value="F:zinc ion binding"/>
    <property type="evidence" value="ECO:0007669"/>
    <property type="project" value="UniProtKB-KW"/>
</dbReference>
<dbReference type="PROSITE" id="PS50158">
    <property type="entry name" value="ZF_CCHC"/>
    <property type="match status" value="1"/>
</dbReference>
<evidence type="ECO:0000256" key="1">
    <source>
        <dbReference type="PROSITE-ProRule" id="PRU00047"/>
    </source>
</evidence>
<dbReference type="InterPro" id="IPR009009">
    <property type="entry name" value="RlpA-like_DPBB"/>
</dbReference>
<reference evidence="7" key="2">
    <citation type="journal article" date="2024" name="Plant">
        <title>Genomic evolution and insights into agronomic trait innovations of Sesamum species.</title>
        <authorList>
            <person name="Miao H."/>
            <person name="Wang L."/>
            <person name="Qu L."/>
            <person name="Liu H."/>
            <person name="Sun Y."/>
            <person name="Le M."/>
            <person name="Wang Q."/>
            <person name="Wei S."/>
            <person name="Zheng Y."/>
            <person name="Lin W."/>
            <person name="Duan Y."/>
            <person name="Cao H."/>
            <person name="Xiong S."/>
            <person name="Wang X."/>
            <person name="Wei L."/>
            <person name="Li C."/>
            <person name="Ma Q."/>
            <person name="Ju M."/>
            <person name="Zhao R."/>
            <person name="Li G."/>
            <person name="Mu C."/>
            <person name="Tian Q."/>
            <person name="Mei H."/>
            <person name="Zhang T."/>
            <person name="Gao T."/>
            <person name="Zhang H."/>
        </authorList>
    </citation>
    <scope>NUCLEOTIDE SEQUENCE</scope>
    <source>
        <strain evidence="7">K16</strain>
    </source>
</reference>
<dbReference type="CDD" id="cd09272">
    <property type="entry name" value="RNase_HI_RT_Ty1"/>
    <property type="match status" value="1"/>
</dbReference>
<keyword evidence="3" id="KW-0732">Signal</keyword>
<protein>
    <submittedName>
        <fullName evidence="7">Expansin-like A2</fullName>
    </submittedName>
</protein>
<dbReference type="GO" id="GO:0009691">
    <property type="term" value="P:cytokinin biosynthetic process"/>
    <property type="evidence" value="ECO:0007669"/>
    <property type="project" value="InterPro"/>
</dbReference>
<dbReference type="InterPro" id="IPR007112">
    <property type="entry name" value="Expansin/allergen_DPBB_dom"/>
</dbReference>
<dbReference type="InterPro" id="IPR007118">
    <property type="entry name" value="Expan_Lol_pI"/>
</dbReference>
<dbReference type="GO" id="GO:0009653">
    <property type="term" value="P:anatomical structure morphogenesis"/>
    <property type="evidence" value="ECO:0007669"/>
    <property type="project" value="UniProtKB-ARBA"/>
</dbReference>
<proteinExistence type="inferred from homology"/>
<sequence length="912" mass="102113">MMGGGMLLLSHGLVCLVTYALLLPVASSATACLHQSKVAFFSKPEALLSGACGYGSLAIGLNGGRIAAAAPSIYKQGAACGACFQMRCKNEDICSKEGSRIIVSDMNEDNRTDFVLSSRGFMGMAKKGMGQDILKLGVVDVEYKDKNLVVVVEESSQNPNYLALKFLYQGGQTEIVAVDVAQVGSSNWKFMSRKYGAVWETSRVPNGALQLRFVVTSGFDGKWYWAKNVLPQDWKNVITTTVIFLQIDLNVELFETRASKDTKSTSGYVFTIGGGAVSWKSSKQTCIARSTMESEFIALDKAGEEAEWLRNFLEDIPCWTKPVPAIMVHCDSQSAIGRAQSSMYNDGPLQMENTYESKMESRAKMDSIVRTKDIRKALWGETDTQKRAAMDAWGHGDFLCRNYILNGLSDILYNVYSSATTAKALWESLEKKYKSEDAGLKKFIVGKFLDFKMVDSKTVMNQVQEFQMILHDLHAEGMKLSESFQVVAMIEKLPPLWKDFKNYLKHKRKEMGLEDLIVRLRIEEDNRLSEMKSEKLQIEAKANLMEQNGNTSIKRKRVDYKAKKGRAKMIKGNCYNCGKPNHMAKDCRLPKKNQAHVSEVWSVPIDLGELNLSAVVFEANLVDNPREWWIDTGATRHICSDKEMFSTYTNQWRKLFMGNSTTSNIVGIGNVMNVGVGMWLSFPSAIPSLPHYPSFSSSTPNTNRVHDSVREKMMDEKLVKSRFKRVCVFCGSSSGKRDSYNEAALDLGRELDHTKALVGKERTGETVGEVRMVGGMHQRKAEMARHSDCFIALPGGYGTLEELLEVITWAQLGIHEKPVGLLNVDGYYNYLLTFIDKAVDDGFIRPSQRHIFVSAQMPKSWFRNWRLAEYVPVQDEGVAKLNWTVEIEQPPPPPTSIQTSGIHSLKKAEIAL</sequence>
<dbReference type="PROSITE" id="PS50843">
    <property type="entry name" value="EXPANSIN_CBD"/>
    <property type="match status" value="1"/>
</dbReference>
<dbReference type="SUPFAM" id="SSF57756">
    <property type="entry name" value="Retrovirus zinc finger-like domains"/>
    <property type="match status" value="1"/>
</dbReference>
<dbReference type="GO" id="GO:0005634">
    <property type="term" value="C:nucleus"/>
    <property type="evidence" value="ECO:0007669"/>
    <property type="project" value="UniProtKB-ARBA"/>
</dbReference>
<dbReference type="Gene3D" id="3.40.50.450">
    <property type="match status" value="2"/>
</dbReference>
<dbReference type="CDD" id="cd22276">
    <property type="entry name" value="DPBB_EXLA_N"/>
    <property type="match status" value="1"/>
</dbReference>
<evidence type="ECO:0000313" key="7">
    <source>
        <dbReference type="EMBL" id="KAK4401336.1"/>
    </source>
</evidence>
<dbReference type="PANTHER" id="PTHR47592">
    <property type="entry name" value="PBF68 PROTEIN"/>
    <property type="match status" value="1"/>
</dbReference>
<dbReference type="InterPro" id="IPR005269">
    <property type="entry name" value="LOG"/>
</dbReference>
<dbReference type="GO" id="GO:0016787">
    <property type="term" value="F:hydrolase activity"/>
    <property type="evidence" value="ECO:0007669"/>
    <property type="project" value="InterPro"/>
</dbReference>
<dbReference type="Pfam" id="PF14223">
    <property type="entry name" value="Retrotran_gag_2"/>
    <property type="match status" value="1"/>
</dbReference>
<dbReference type="Proteomes" id="UP001289374">
    <property type="component" value="Unassembled WGS sequence"/>
</dbReference>
<dbReference type="Gene3D" id="2.40.40.10">
    <property type="entry name" value="RlpA-like domain"/>
    <property type="match status" value="1"/>
</dbReference>
<feature type="signal peptide" evidence="3">
    <location>
        <begin position="1"/>
        <end position="28"/>
    </location>
</feature>
<dbReference type="SUPFAM" id="SSF49590">
    <property type="entry name" value="PHL pollen allergen"/>
    <property type="match status" value="1"/>
</dbReference>
<dbReference type="InterPro" id="IPR036875">
    <property type="entry name" value="Znf_CCHC_sf"/>
</dbReference>
<dbReference type="PRINTS" id="PR01225">
    <property type="entry name" value="EXPANSNFAMLY"/>
</dbReference>
<feature type="domain" description="Expansin-like EG45" evidence="5">
    <location>
        <begin position="49"/>
        <end position="144"/>
    </location>
</feature>
<comment type="similarity">
    <text evidence="2">Belongs to the expansin family.</text>
</comment>
<dbReference type="InterPro" id="IPR054722">
    <property type="entry name" value="PolX-like_BBD"/>
</dbReference>
<keyword evidence="1" id="KW-0862">Zinc</keyword>
<dbReference type="InterPro" id="IPR036749">
    <property type="entry name" value="Expansin_CBD_sf"/>
</dbReference>
<dbReference type="Gene3D" id="4.10.60.10">
    <property type="entry name" value="Zinc finger, CCHC-type"/>
    <property type="match status" value="1"/>
</dbReference>
<dbReference type="GO" id="GO:0005576">
    <property type="term" value="C:extracellular region"/>
    <property type="evidence" value="ECO:0007669"/>
    <property type="project" value="InterPro"/>
</dbReference>
<dbReference type="Gene3D" id="2.60.40.760">
    <property type="entry name" value="Expansin, cellulose-binding-like domain"/>
    <property type="match status" value="1"/>
</dbReference>
<evidence type="ECO:0000256" key="3">
    <source>
        <dbReference type="SAM" id="SignalP"/>
    </source>
</evidence>
<dbReference type="Pfam" id="PF03641">
    <property type="entry name" value="Lysine_decarbox"/>
    <property type="match status" value="1"/>
</dbReference>
<dbReference type="GO" id="GO:0003676">
    <property type="term" value="F:nucleic acid binding"/>
    <property type="evidence" value="ECO:0007669"/>
    <property type="project" value="InterPro"/>
</dbReference>
<dbReference type="InterPro" id="IPR036908">
    <property type="entry name" value="RlpA-like_sf"/>
</dbReference>
<evidence type="ECO:0000259" key="6">
    <source>
        <dbReference type="PROSITE" id="PS50843"/>
    </source>
</evidence>
<comment type="caution">
    <text evidence="7">The sequence shown here is derived from an EMBL/GenBank/DDBJ whole genome shotgun (WGS) entry which is preliminary data.</text>
</comment>
<dbReference type="Pfam" id="PF00098">
    <property type="entry name" value="zf-CCHC"/>
    <property type="match status" value="1"/>
</dbReference>
<organism evidence="7 8">
    <name type="scientific">Sesamum angolense</name>
    <dbReference type="NCBI Taxonomy" id="2727404"/>
    <lineage>
        <taxon>Eukaryota</taxon>
        <taxon>Viridiplantae</taxon>
        <taxon>Streptophyta</taxon>
        <taxon>Embryophyta</taxon>
        <taxon>Tracheophyta</taxon>
        <taxon>Spermatophyta</taxon>
        <taxon>Magnoliopsida</taxon>
        <taxon>eudicotyledons</taxon>
        <taxon>Gunneridae</taxon>
        <taxon>Pentapetalae</taxon>
        <taxon>asterids</taxon>
        <taxon>lamiids</taxon>
        <taxon>Lamiales</taxon>
        <taxon>Pedaliaceae</taxon>
        <taxon>Sesamum</taxon>
    </lineage>
</organism>
<evidence type="ECO:0000259" key="5">
    <source>
        <dbReference type="PROSITE" id="PS50842"/>
    </source>
</evidence>
<dbReference type="Pfam" id="PF22936">
    <property type="entry name" value="Pol_BBD"/>
    <property type="match status" value="1"/>
</dbReference>
<feature type="domain" description="Expansin-like CBD" evidence="6">
    <location>
        <begin position="160"/>
        <end position="235"/>
    </location>
</feature>
<dbReference type="GO" id="GO:0005829">
    <property type="term" value="C:cytosol"/>
    <property type="evidence" value="ECO:0007669"/>
    <property type="project" value="UniProtKB-ARBA"/>
</dbReference>
<dbReference type="PROSITE" id="PS50842">
    <property type="entry name" value="EXPANSIN_EG45"/>
    <property type="match status" value="1"/>
</dbReference>
<dbReference type="EMBL" id="JACGWL010000005">
    <property type="protein sequence ID" value="KAK4401336.1"/>
    <property type="molecule type" value="Genomic_DNA"/>
</dbReference>
<dbReference type="Pfam" id="PF03330">
    <property type="entry name" value="DPBB_1"/>
    <property type="match status" value="1"/>
</dbReference>
<accession>A0AAE1WXP9</accession>
<dbReference type="SUPFAM" id="SSF102405">
    <property type="entry name" value="MCP/YpsA-like"/>
    <property type="match status" value="1"/>
</dbReference>
<dbReference type="Pfam" id="PF01357">
    <property type="entry name" value="Expansin_C"/>
    <property type="match status" value="1"/>
</dbReference>
<name>A0AAE1WXP9_9LAMI</name>
<dbReference type="InterPro" id="IPR001878">
    <property type="entry name" value="Znf_CCHC"/>
</dbReference>
<feature type="chain" id="PRO_5042096132" evidence="3">
    <location>
        <begin position="29"/>
        <end position="912"/>
    </location>
</feature>
<dbReference type="AlphaFoldDB" id="A0AAE1WXP9"/>
<dbReference type="InterPro" id="IPR031100">
    <property type="entry name" value="LOG_fam"/>
</dbReference>
<dbReference type="PANTHER" id="PTHR47592:SF27">
    <property type="entry name" value="OS08G0421700 PROTEIN"/>
    <property type="match status" value="1"/>
</dbReference>
<reference evidence="7" key="1">
    <citation type="submission" date="2020-06" db="EMBL/GenBank/DDBJ databases">
        <authorList>
            <person name="Li T."/>
            <person name="Hu X."/>
            <person name="Zhang T."/>
            <person name="Song X."/>
            <person name="Zhang H."/>
            <person name="Dai N."/>
            <person name="Sheng W."/>
            <person name="Hou X."/>
            <person name="Wei L."/>
        </authorList>
    </citation>
    <scope>NUCLEOTIDE SEQUENCE</scope>
    <source>
        <strain evidence="7">K16</strain>
        <tissue evidence="7">Leaf</tissue>
    </source>
</reference>
<gene>
    <name evidence="7" type="ORF">Sango_0874300</name>
</gene>
<keyword evidence="8" id="KW-1185">Reference proteome</keyword>
<keyword evidence="1" id="KW-0863">Zinc-finger</keyword>
<dbReference type="SMART" id="SM00343">
    <property type="entry name" value="ZnF_C2HC"/>
    <property type="match status" value="1"/>
</dbReference>
<dbReference type="SUPFAM" id="SSF50685">
    <property type="entry name" value="Barwin-like endoglucanases"/>
    <property type="match status" value="1"/>
</dbReference>
<dbReference type="InterPro" id="IPR007117">
    <property type="entry name" value="Expansin_CBD"/>
</dbReference>
<keyword evidence="1" id="KW-0479">Metal-binding</keyword>
<feature type="domain" description="CCHC-type" evidence="4">
    <location>
        <begin position="574"/>
        <end position="588"/>
    </location>
</feature>
<evidence type="ECO:0000313" key="8">
    <source>
        <dbReference type="Proteomes" id="UP001289374"/>
    </source>
</evidence>